<dbReference type="STRING" id="1173061.A0A0J9X2L8"/>
<evidence type="ECO:0000256" key="8">
    <source>
        <dbReference type="ARBA" id="ARBA00022989"/>
    </source>
</evidence>
<proteinExistence type="inferred from homology"/>
<dbReference type="InterPro" id="IPR001915">
    <property type="entry name" value="Peptidase_M48"/>
</dbReference>
<evidence type="ECO:0000256" key="12">
    <source>
        <dbReference type="ARBA" id="ARBA00060927"/>
    </source>
</evidence>
<gene>
    <name evidence="18" type="ORF">BN980_GECA01s03651g</name>
</gene>
<evidence type="ECO:0000256" key="3">
    <source>
        <dbReference type="ARBA" id="ARBA00022692"/>
    </source>
</evidence>
<keyword evidence="9 15" id="KW-0482">Metalloprotease</keyword>
<keyword evidence="2 15" id="KW-0645">Protease</keyword>
<evidence type="ECO:0000256" key="6">
    <source>
        <dbReference type="ARBA" id="ARBA00022824"/>
    </source>
</evidence>
<evidence type="ECO:0000313" key="19">
    <source>
        <dbReference type="Proteomes" id="UP000242525"/>
    </source>
</evidence>
<dbReference type="GO" id="GO:0071586">
    <property type="term" value="P:CAAX-box protein processing"/>
    <property type="evidence" value="ECO:0007669"/>
    <property type="project" value="UniProtKB-UniRule"/>
</dbReference>
<keyword evidence="3 15" id="KW-0812">Transmembrane</keyword>
<dbReference type="EC" id="3.4.24.84" evidence="15"/>
<keyword evidence="5 15" id="KW-0378">Hydrolase</keyword>
<comment type="caution">
    <text evidence="18">The sequence shown here is derived from an EMBL/GenBank/DDBJ whole genome shotgun (WGS) entry which is preliminary data.</text>
</comment>
<dbReference type="FunFam" id="3.30.2010.10:FF:000002">
    <property type="entry name" value="CAAX prenyl protease"/>
    <property type="match status" value="1"/>
</dbReference>
<feature type="domain" description="Peptidase M48" evidence="16">
    <location>
        <begin position="228"/>
        <end position="435"/>
    </location>
</feature>
<sequence>MDFFSKLAVVADRPGFNWKGLVLGSTVGHYLFDSYLEYRQYNFLLGYKPKPDADEETVKTVQKAREYHLAKSRFRLFSSAIDFVINFSTIKFNLLPKLYSSVGNLLSKVSSAPLWLVGSTSQSIFLFLGVQVISSLVTLPLRYYSTFVLEEKFGFNKTTKKVFFTDIIKEQVLSVVIGAPVMAAFIKIVEYFGDSFFVYVWAAFFTFQIFMISIAPSLIMPLFNKFTPLEDGSLKTRINALAAQVKFPLTKLFLIDGSKRSSHSNAYFTGLPWSKRIVLFDTLIEKSSEDEIVAVIGHEIGHWAKSHLLKTLIFSQANLSLIFLLFSAFFRNNSFYTSFGFAPVANQPIIIGFMLFMDVLKPVECVMGFLSNMISRKHEYEADAYAVDLDYGKDLCSALQVLVKENLSIEGADPLYSAYHHSHPLTPERVSMIQKLMKQKEDAEKKEK</sequence>
<dbReference type="InterPro" id="IPR032456">
    <property type="entry name" value="Peptidase_M48_N"/>
</dbReference>
<dbReference type="Proteomes" id="UP000242525">
    <property type="component" value="Unassembled WGS sequence"/>
</dbReference>
<evidence type="ECO:0000259" key="17">
    <source>
        <dbReference type="Pfam" id="PF16491"/>
    </source>
</evidence>
<evidence type="ECO:0000256" key="11">
    <source>
        <dbReference type="ARBA" id="ARBA00044456"/>
    </source>
</evidence>
<evidence type="ECO:0000256" key="1">
    <source>
        <dbReference type="ARBA" id="ARBA00004477"/>
    </source>
</evidence>
<dbReference type="AlphaFoldDB" id="A0A0J9X2L8"/>
<dbReference type="GO" id="GO:0005789">
    <property type="term" value="C:endoplasmic reticulum membrane"/>
    <property type="evidence" value="ECO:0007669"/>
    <property type="project" value="UniProtKB-SubCell"/>
</dbReference>
<accession>A0A0J9X2L8</accession>
<keyword evidence="19" id="KW-1185">Reference proteome</keyword>
<dbReference type="OrthoDB" id="360839at2759"/>
<evidence type="ECO:0000256" key="13">
    <source>
        <dbReference type="PIRSR" id="PIRSR627057-1"/>
    </source>
</evidence>
<feature type="transmembrane region" description="Helical" evidence="15">
    <location>
        <begin position="198"/>
        <end position="219"/>
    </location>
</feature>
<keyword evidence="7 14" id="KW-0862">Zinc</keyword>
<dbReference type="PANTHER" id="PTHR10120">
    <property type="entry name" value="CAAX PRENYL PROTEASE 1"/>
    <property type="match status" value="1"/>
</dbReference>
<feature type="transmembrane region" description="Helical" evidence="15">
    <location>
        <begin position="162"/>
        <end position="186"/>
    </location>
</feature>
<evidence type="ECO:0000256" key="2">
    <source>
        <dbReference type="ARBA" id="ARBA00022670"/>
    </source>
</evidence>
<name>A0A0J9X2L8_GEOCN</name>
<dbReference type="Pfam" id="PF16491">
    <property type="entry name" value="Peptidase_M48_N"/>
    <property type="match status" value="1"/>
</dbReference>
<comment type="cofactor">
    <cofactor evidence="14 15">
        <name>Zn(2+)</name>
        <dbReference type="ChEBI" id="CHEBI:29105"/>
    </cofactor>
    <text evidence="14 15">Binds 1 zinc ion per subunit.</text>
</comment>
<feature type="binding site" evidence="14">
    <location>
        <position position="379"/>
    </location>
    <ligand>
        <name>Zn(2+)</name>
        <dbReference type="ChEBI" id="CHEBI:29105"/>
        <note>catalytic</note>
    </ligand>
</feature>
<evidence type="ECO:0000313" key="18">
    <source>
        <dbReference type="EMBL" id="CDO51272.1"/>
    </source>
</evidence>
<dbReference type="Gene3D" id="3.30.2010.10">
    <property type="entry name" value="Metalloproteases ('zincins'), catalytic domain"/>
    <property type="match status" value="1"/>
</dbReference>
<feature type="binding site" evidence="14">
    <location>
        <position position="298"/>
    </location>
    <ligand>
        <name>Zn(2+)</name>
        <dbReference type="ChEBI" id="CHEBI:29105"/>
        <note>catalytic</note>
    </ligand>
</feature>
<dbReference type="InterPro" id="IPR027057">
    <property type="entry name" value="CAXX_Prtase_1"/>
</dbReference>
<dbReference type="Pfam" id="PF01435">
    <property type="entry name" value="Peptidase_M48"/>
    <property type="match status" value="1"/>
</dbReference>
<evidence type="ECO:0000256" key="9">
    <source>
        <dbReference type="ARBA" id="ARBA00023049"/>
    </source>
</evidence>
<dbReference type="CDD" id="cd07343">
    <property type="entry name" value="M48A_Zmpste24p_like"/>
    <property type="match status" value="1"/>
</dbReference>
<dbReference type="GO" id="GO:0046872">
    <property type="term" value="F:metal ion binding"/>
    <property type="evidence" value="ECO:0007669"/>
    <property type="project" value="UniProtKB-UniRule"/>
</dbReference>
<feature type="domain" description="CAAX prenyl protease 1 N-terminal" evidence="17">
    <location>
        <begin position="49"/>
        <end position="225"/>
    </location>
</feature>
<evidence type="ECO:0000256" key="10">
    <source>
        <dbReference type="ARBA" id="ARBA00023136"/>
    </source>
</evidence>
<keyword evidence="10 15" id="KW-0472">Membrane</keyword>
<dbReference type="EMBL" id="CCBN010000001">
    <property type="protein sequence ID" value="CDO51272.1"/>
    <property type="molecule type" value="Genomic_DNA"/>
</dbReference>
<evidence type="ECO:0000256" key="14">
    <source>
        <dbReference type="PIRSR" id="PIRSR627057-2"/>
    </source>
</evidence>
<keyword evidence="4 14" id="KW-0479">Metal-binding</keyword>
<comment type="catalytic activity">
    <reaction evidence="11 15">
        <text>Hydrolyzes the peptide bond -P2-(S-farnesyl or geranylgeranyl)C-P1'-P2'-P3'-COOH where P1' and P2' are amino acids with aliphatic side chains and P3' is any C-terminal residue.</text>
        <dbReference type="EC" id="3.4.24.84"/>
    </reaction>
</comment>
<feature type="transmembrane region" description="Helical" evidence="15">
    <location>
        <begin position="312"/>
        <end position="330"/>
    </location>
</feature>
<evidence type="ECO:0000256" key="7">
    <source>
        <dbReference type="ARBA" id="ARBA00022833"/>
    </source>
</evidence>
<feature type="binding site" evidence="14">
    <location>
        <position position="302"/>
    </location>
    <ligand>
        <name>Zn(2+)</name>
        <dbReference type="ChEBI" id="CHEBI:29105"/>
        <note>catalytic</note>
    </ligand>
</feature>
<comment type="caution">
    <text evidence="15">Lacks conserved residue(s) required for the propagation of feature annotation.</text>
</comment>
<comment type="function">
    <text evidence="15">Proteolytically removes the C-terminal three residues of farnesylated proteins.</text>
</comment>
<reference evidence="18" key="1">
    <citation type="submission" date="2014-03" db="EMBL/GenBank/DDBJ databases">
        <authorList>
            <person name="Casaregola S."/>
        </authorList>
    </citation>
    <scope>NUCLEOTIDE SEQUENCE [LARGE SCALE GENOMIC DNA]</scope>
    <source>
        <strain evidence="18">CLIB 918</strain>
    </source>
</reference>
<feature type="active site" description="Proton donor" evidence="13">
    <location>
        <position position="383"/>
    </location>
</feature>
<evidence type="ECO:0000256" key="4">
    <source>
        <dbReference type="ARBA" id="ARBA00022723"/>
    </source>
</evidence>
<dbReference type="GO" id="GO:0004222">
    <property type="term" value="F:metalloendopeptidase activity"/>
    <property type="evidence" value="ECO:0007669"/>
    <property type="project" value="UniProtKB-UniRule"/>
</dbReference>
<comment type="subcellular location">
    <subcellularLocation>
        <location evidence="1 15">Endoplasmic reticulum membrane</location>
        <topology evidence="1 15">Multi-pass membrane protein</topology>
    </subcellularLocation>
</comment>
<organism evidence="18 19">
    <name type="scientific">Geotrichum candidum</name>
    <name type="common">Oospora lactis</name>
    <name type="synonym">Dipodascus geotrichum</name>
    <dbReference type="NCBI Taxonomy" id="1173061"/>
    <lineage>
        <taxon>Eukaryota</taxon>
        <taxon>Fungi</taxon>
        <taxon>Dikarya</taxon>
        <taxon>Ascomycota</taxon>
        <taxon>Saccharomycotina</taxon>
        <taxon>Dipodascomycetes</taxon>
        <taxon>Dipodascales</taxon>
        <taxon>Dipodascaceae</taxon>
        <taxon>Geotrichum</taxon>
    </lineage>
</organism>
<protein>
    <recommendedName>
        <fullName evidence="15">CAAX prenyl protease</fullName>
        <ecNumber evidence="15">3.4.24.84</ecNumber>
    </recommendedName>
</protein>
<evidence type="ECO:0000256" key="5">
    <source>
        <dbReference type="ARBA" id="ARBA00022801"/>
    </source>
</evidence>
<evidence type="ECO:0000256" key="15">
    <source>
        <dbReference type="RuleBase" id="RU366005"/>
    </source>
</evidence>
<comment type="similarity">
    <text evidence="12 15">Belongs to the peptidase M48A family.</text>
</comment>
<keyword evidence="6 15" id="KW-0256">Endoplasmic reticulum</keyword>
<keyword evidence="8 15" id="KW-1133">Transmembrane helix</keyword>
<feature type="active site" evidence="13">
    <location>
        <position position="299"/>
    </location>
</feature>
<evidence type="ECO:0000259" key="16">
    <source>
        <dbReference type="Pfam" id="PF01435"/>
    </source>
</evidence>